<reference evidence="1 2" key="1">
    <citation type="journal article" date="2016" name="Nat. Commun.">
        <title>Ectomycorrhizal ecology is imprinted in the genome of the dominant symbiotic fungus Cenococcum geophilum.</title>
        <authorList>
            <consortium name="DOE Joint Genome Institute"/>
            <person name="Peter M."/>
            <person name="Kohler A."/>
            <person name="Ohm R.A."/>
            <person name="Kuo A."/>
            <person name="Krutzmann J."/>
            <person name="Morin E."/>
            <person name="Arend M."/>
            <person name="Barry K.W."/>
            <person name="Binder M."/>
            <person name="Choi C."/>
            <person name="Clum A."/>
            <person name="Copeland A."/>
            <person name="Grisel N."/>
            <person name="Haridas S."/>
            <person name="Kipfer T."/>
            <person name="LaButti K."/>
            <person name="Lindquist E."/>
            <person name="Lipzen A."/>
            <person name="Maire R."/>
            <person name="Meier B."/>
            <person name="Mihaltcheva S."/>
            <person name="Molinier V."/>
            <person name="Murat C."/>
            <person name="Poggeler S."/>
            <person name="Quandt C.A."/>
            <person name="Sperisen C."/>
            <person name="Tritt A."/>
            <person name="Tisserant E."/>
            <person name="Crous P.W."/>
            <person name="Henrissat B."/>
            <person name="Nehls U."/>
            <person name="Egli S."/>
            <person name="Spatafora J.W."/>
            <person name="Grigoriev I.V."/>
            <person name="Martin F.M."/>
        </authorList>
    </citation>
    <scope>NUCLEOTIDE SEQUENCE [LARGE SCALE GENOMIC DNA]</scope>
    <source>
        <strain evidence="1 2">1.58</strain>
    </source>
</reference>
<keyword evidence="2" id="KW-1185">Reference proteome</keyword>
<dbReference type="EMBL" id="KV748250">
    <property type="protein sequence ID" value="OCK88040.1"/>
    <property type="molecule type" value="Genomic_DNA"/>
</dbReference>
<proteinExistence type="predicted"/>
<gene>
    <name evidence="1" type="ORF">K441DRAFT_591112</name>
</gene>
<name>A0ACC8EP87_9PEZI</name>
<dbReference type="Proteomes" id="UP000250078">
    <property type="component" value="Unassembled WGS sequence"/>
</dbReference>
<sequence>DKDFAAIKAQCFRGVVKVNLKALNFKHPLARKYYCGPSKKKVIVLKKVFKRTSCDRLTKEYFIKAIVDDNTLIDALRVSSINKNTLY</sequence>
<evidence type="ECO:0000313" key="1">
    <source>
        <dbReference type="EMBL" id="OCK88040.1"/>
    </source>
</evidence>
<accession>A0ACC8EP87</accession>
<protein>
    <submittedName>
        <fullName evidence="1">Uncharacterized protein</fullName>
    </submittedName>
</protein>
<feature type="non-terminal residue" evidence="1">
    <location>
        <position position="1"/>
    </location>
</feature>
<evidence type="ECO:0000313" key="2">
    <source>
        <dbReference type="Proteomes" id="UP000250078"/>
    </source>
</evidence>
<organism evidence="1 2">
    <name type="scientific">Cenococcum geophilum 1.58</name>
    <dbReference type="NCBI Taxonomy" id="794803"/>
    <lineage>
        <taxon>Eukaryota</taxon>
        <taxon>Fungi</taxon>
        <taxon>Dikarya</taxon>
        <taxon>Ascomycota</taxon>
        <taxon>Pezizomycotina</taxon>
        <taxon>Dothideomycetes</taxon>
        <taxon>Pleosporomycetidae</taxon>
        <taxon>Gloniales</taxon>
        <taxon>Gloniaceae</taxon>
        <taxon>Cenococcum</taxon>
    </lineage>
</organism>